<dbReference type="Pfam" id="PF03861">
    <property type="entry name" value="ANTAR"/>
    <property type="match status" value="1"/>
</dbReference>
<evidence type="ECO:0000313" key="3">
    <source>
        <dbReference type="Proteomes" id="UP001596175"/>
    </source>
</evidence>
<dbReference type="RefSeq" id="WP_378022076.1">
    <property type="nucleotide sequence ID" value="NZ_JBHSKG010000008.1"/>
</dbReference>
<organism evidence="2 3">
    <name type="scientific">Actinomycetospora rhizophila</name>
    <dbReference type="NCBI Taxonomy" id="1416876"/>
    <lineage>
        <taxon>Bacteria</taxon>
        <taxon>Bacillati</taxon>
        <taxon>Actinomycetota</taxon>
        <taxon>Actinomycetes</taxon>
        <taxon>Pseudonocardiales</taxon>
        <taxon>Pseudonocardiaceae</taxon>
        <taxon>Actinomycetospora</taxon>
    </lineage>
</organism>
<dbReference type="InterPro" id="IPR011006">
    <property type="entry name" value="CheY-like_superfamily"/>
</dbReference>
<dbReference type="Pfam" id="PF14417">
    <property type="entry name" value="MEDS"/>
    <property type="match status" value="1"/>
</dbReference>
<dbReference type="PROSITE" id="PS50921">
    <property type="entry name" value="ANTAR"/>
    <property type="match status" value="1"/>
</dbReference>
<protein>
    <submittedName>
        <fullName evidence="2">ANTAR domain-containing protein</fullName>
    </submittedName>
</protein>
<dbReference type="EMBL" id="JBHSKG010000008">
    <property type="protein sequence ID" value="MFC5139896.1"/>
    <property type="molecule type" value="Genomic_DNA"/>
</dbReference>
<dbReference type="Gene3D" id="1.10.10.10">
    <property type="entry name" value="Winged helix-like DNA-binding domain superfamily/Winged helix DNA-binding domain"/>
    <property type="match status" value="1"/>
</dbReference>
<feature type="domain" description="ANTAR" evidence="1">
    <location>
        <begin position="222"/>
        <end position="283"/>
    </location>
</feature>
<reference evidence="3" key="1">
    <citation type="journal article" date="2019" name="Int. J. Syst. Evol. Microbiol.">
        <title>The Global Catalogue of Microorganisms (GCM) 10K type strain sequencing project: providing services to taxonomists for standard genome sequencing and annotation.</title>
        <authorList>
            <consortium name="The Broad Institute Genomics Platform"/>
            <consortium name="The Broad Institute Genome Sequencing Center for Infectious Disease"/>
            <person name="Wu L."/>
            <person name="Ma J."/>
        </authorList>
    </citation>
    <scope>NUCLEOTIDE SEQUENCE [LARGE SCALE GENOMIC DNA]</scope>
    <source>
        <strain evidence="3">XZYJ18</strain>
    </source>
</reference>
<dbReference type="SUPFAM" id="SSF52172">
    <property type="entry name" value="CheY-like"/>
    <property type="match status" value="1"/>
</dbReference>
<accession>A0ABV9ZHA5</accession>
<proteinExistence type="predicted"/>
<dbReference type="InterPro" id="IPR005561">
    <property type="entry name" value="ANTAR"/>
</dbReference>
<sequence>MAVTPIREFYGLAAESAVVDPDLAVRSRVAATEAVVRAGYGGFRAVVDTTSLVVTEGQRDRFARFEFLIDQKMAALPISALCAVDHRVIGDAAAELVCLHPLANPGAARFRLYADPAVDAALAGEIDRAGWHAVVRTLERVGPLGLGDVLVIDAVELEFIDHRGLEALDHYARTLDRDVLLHVDRHAVARLADWLDLSRVRVVAPPAPSTPGGPADAAPGQLEQLRDQLEHRERQLESLPDIEQAKGMLMHALDLTDQQAFDTLIRLSQQTNTKLRVVAALLRDELAGSASDHTRRTATEIATALRDRLRAGTDPRGEH</sequence>
<comment type="caution">
    <text evidence="2">The sequence shown here is derived from an EMBL/GenBank/DDBJ whole genome shotgun (WGS) entry which is preliminary data.</text>
</comment>
<keyword evidence="3" id="KW-1185">Reference proteome</keyword>
<dbReference type="InterPro" id="IPR025847">
    <property type="entry name" value="MEDS_domain"/>
</dbReference>
<dbReference type="Proteomes" id="UP001596175">
    <property type="component" value="Unassembled WGS sequence"/>
</dbReference>
<dbReference type="SMART" id="SM01012">
    <property type="entry name" value="ANTAR"/>
    <property type="match status" value="1"/>
</dbReference>
<dbReference type="InterPro" id="IPR036388">
    <property type="entry name" value="WH-like_DNA-bd_sf"/>
</dbReference>
<evidence type="ECO:0000313" key="2">
    <source>
        <dbReference type="EMBL" id="MFC5139896.1"/>
    </source>
</evidence>
<gene>
    <name evidence="2" type="ORF">ACFPK1_16775</name>
</gene>
<name>A0ABV9ZHA5_9PSEU</name>
<evidence type="ECO:0000259" key="1">
    <source>
        <dbReference type="PROSITE" id="PS50921"/>
    </source>
</evidence>